<sequence>MIETSTIWIVIILLGLGTFLIRFSFLGLIGDRKLPRWITLHLNYVAVAVMPALVAPLVVWPEATGGALDAPRLLAALAALAAGLALRSALWSVSIGFGVLYFMLFVVS</sequence>
<dbReference type="Proteomes" id="UP001156694">
    <property type="component" value="Unassembled WGS sequence"/>
</dbReference>
<feature type="transmembrane region" description="Helical" evidence="1">
    <location>
        <begin position="41"/>
        <end position="61"/>
    </location>
</feature>
<keyword evidence="1" id="KW-0812">Transmembrane</keyword>
<evidence type="ECO:0000313" key="3">
    <source>
        <dbReference type="Proteomes" id="UP001156694"/>
    </source>
</evidence>
<dbReference type="InterPro" id="IPR008407">
    <property type="entry name" value="Brnchd-chn_aa_trnsp_AzlD"/>
</dbReference>
<evidence type="ECO:0000313" key="2">
    <source>
        <dbReference type="EMBL" id="GLQ35867.1"/>
    </source>
</evidence>
<dbReference type="Pfam" id="PF05437">
    <property type="entry name" value="AzlD"/>
    <property type="match status" value="1"/>
</dbReference>
<keyword evidence="3" id="KW-1185">Reference proteome</keyword>
<evidence type="ECO:0000256" key="1">
    <source>
        <dbReference type="SAM" id="Phobius"/>
    </source>
</evidence>
<proteinExistence type="predicted"/>
<keyword evidence="1" id="KW-0472">Membrane</keyword>
<dbReference type="RefSeq" id="WP_284378937.1">
    <property type="nucleotide sequence ID" value="NZ_BSNN01000006.1"/>
</dbReference>
<reference evidence="3" key="1">
    <citation type="journal article" date="2019" name="Int. J. Syst. Evol. Microbiol.">
        <title>The Global Catalogue of Microorganisms (GCM) 10K type strain sequencing project: providing services to taxonomists for standard genome sequencing and annotation.</title>
        <authorList>
            <consortium name="The Broad Institute Genomics Platform"/>
            <consortium name="The Broad Institute Genome Sequencing Center for Infectious Disease"/>
            <person name="Wu L."/>
            <person name="Ma J."/>
        </authorList>
    </citation>
    <scope>NUCLEOTIDE SEQUENCE [LARGE SCALE GENOMIC DNA]</scope>
    <source>
        <strain evidence="3">NBRC 110140</strain>
    </source>
</reference>
<accession>A0ABQ5VXD7</accession>
<dbReference type="EMBL" id="BSNN01000006">
    <property type="protein sequence ID" value="GLQ35867.1"/>
    <property type="molecule type" value="Genomic_DNA"/>
</dbReference>
<gene>
    <name evidence="2" type="ORF">GCM10007939_21510</name>
</gene>
<protein>
    <submittedName>
        <fullName evidence="2">Membrane protein</fullName>
    </submittedName>
</protein>
<organism evidence="2 3">
    <name type="scientific">Amylibacter marinus</name>
    <dbReference type="NCBI Taxonomy" id="1475483"/>
    <lineage>
        <taxon>Bacteria</taxon>
        <taxon>Pseudomonadati</taxon>
        <taxon>Pseudomonadota</taxon>
        <taxon>Alphaproteobacteria</taxon>
        <taxon>Rhodobacterales</taxon>
        <taxon>Paracoccaceae</taxon>
        <taxon>Amylibacter</taxon>
    </lineage>
</organism>
<feature type="transmembrane region" description="Helical" evidence="1">
    <location>
        <begin position="6"/>
        <end position="29"/>
    </location>
</feature>
<feature type="transmembrane region" description="Helical" evidence="1">
    <location>
        <begin position="73"/>
        <end position="106"/>
    </location>
</feature>
<name>A0ABQ5VXD7_9RHOB</name>
<keyword evidence="1" id="KW-1133">Transmembrane helix</keyword>
<comment type="caution">
    <text evidence="2">The sequence shown here is derived from an EMBL/GenBank/DDBJ whole genome shotgun (WGS) entry which is preliminary data.</text>
</comment>